<name>A0ABY5R1B3_9HYPH</name>
<organism evidence="1 2">
    <name type="scientific">Mesorhizobium onobrychidis</name>
    <dbReference type="NCBI Taxonomy" id="2775404"/>
    <lineage>
        <taxon>Bacteria</taxon>
        <taxon>Pseudomonadati</taxon>
        <taxon>Pseudomonadota</taxon>
        <taxon>Alphaproteobacteria</taxon>
        <taxon>Hyphomicrobiales</taxon>
        <taxon>Phyllobacteriaceae</taxon>
        <taxon>Mesorhizobium</taxon>
    </lineage>
</organism>
<protein>
    <submittedName>
        <fullName evidence="1">Uncharacterized protein</fullName>
    </submittedName>
</protein>
<keyword evidence="2" id="KW-1185">Reference proteome</keyword>
<sequence length="62" mass="6572">MDVGLHCAIPGSPALLTGIKPASMRPFLKLEAAAIEEPRLLKTVGEPIHQPELNHKAAASAY</sequence>
<evidence type="ECO:0000313" key="1">
    <source>
        <dbReference type="EMBL" id="UVC16691.1"/>
    </source>
</evidence>
<dbReference type="EMBL" id="CP062229">
    <property type="protein sequence ID" value="UVC16691.1"/>
    <property type="molecule type" value="Genomic_DNA"/>
</dbReference>
<dbReference type="RefSeq" id="WP_258121585.1">
    <property type="nucleotide sequence ID" value="NZ_CP062229.1"/>
</dbReference>
<evidence type="ECO:0000313" key="2">
    <source>
        <dbReference type="Proteomes" id="UP001058098"/>
    </source>
</evidence>
<gene>
    <name evidence="1" type="ORF">IHQ72_05895</name>
</gene>
<accession>A0ABY5R1B3</accession>
<reference evidence="1" key="1">
    <citation type="submission" date="2020-09" db="EMBL/GenBank/DDBJ databases">
        <title>Rhizobia associated with sainfoin plants.</title>
        <authorList>
            <person name="Asharfi S."/>
            <person name="Kuzmanovic N."/>
            <person name="Bunk B."/>
            <person name="Sproeer C."/>
            <person name="Becker M."/>
            <person name="Thuenen T."/>
        </authorList>
    </citation>
    <scope>NUCLEOTIDE SEQUENCE</scope>
    <source>
        <strain evidence="1">OM4</strain>
    </source>
</reference>
<proteinExistence type="predicted"/>
<dbReference type="Proteomes" id="UP001058098">
    <property type="component" value="Chromosome"/>
</dbReference>